<feature type="non-terminal residue" evidence="4">
    <location>
        <position position="1"/>
    </location>
</feature>
<feature type="repeat" description="ANK" evidence="3">
    <location>
        <begin position="121"/>
        <end position="153"/>
    </location>
</feature>
<evidence type="ECO:0000256" key="2">
    <source>
        <dbReference type="ARBA" id="ARBA00023043"/>
    </source>
</evidence>
<dbReference type="Pfam" id="PF00023">
    <property type="entry name" value="Ank"/>
    <property type="match status" value="1"/>
</dbReference>
<dbReference type="InterPro" id="IPR050889">
    <property type="entry name" value="Dendritic_Spine_Reg/Scaffold"/>
</dbReference>
<gene>
    <name evidence="4" type="ORF">C8A03DRAFT_19336</name>
</gene>
<name>A0AAN7C235_9PEZI</name>
<evidence type="ECO:0000313" key="5">
    <source>
        <dbReference type="Proteomes" id="UP001303760"/>
    </source>
</evidence>
<dbReference type="SMART" id="SM00248">
    <property type="entry name" value="ANK"/>
    <property type="match status" value="3"/>
</dbReference>
<proteinExistence type="predicted"/>
<dbReference type="InterPro" id="IPR036770">
    <property type="entry name" value="Ankyrin_rpt-contain_sf"/>
</dbReference>
<keyword evidence="5" id="KW-1185">Reference proteome</keyword>
<dbReference type="EMBL" id="MU860512">
    <property type="protein sequence ID" value="KAK4233622.1"/>
    <property type="molecule type" value="Genomic_DNA"/>
</dbReference>
<comment type="caution">
    <text evidence="4">The sequence shown here is derived from an EMBL/GenBank/DDBJ whole genome shotgun (WGS) entry which is preliminary data.</text>
</comment>
<feature type="repeat" description="ANK" evidence="3">
    <location>
        <begin position="154"/>
        <end position="186"/>
    </location>
</feature>
<dbReference type="AlphaFoldDB" id="A0AAN7C235"/>
<dbReference type="PROSITE" id="PS50297">
    <property type="entry name" value="ANK_REP_REGION"/>
    <property type="match status" value="3"/>
</dbReference>
<dbReference type="Pfam" id="PF12796">
    <property type="entry name" value="Ank_2"/>
    <property type="match status" value="1"/>
</dbReference>
<dbReference type="Proteomes" id="UP001303760">
    <property type="component" value="Unassembled WGS sequence"/>
</dbReference>
<evidence type="ECO:0000256" key="3">
    <source>
        <dbReference type="PROSITE-ProRule" id="PRU00023"/>
    </source>
</evidence>
<keyword evidence="2 3" id="KW-0040">ANK repeat</keyword>
<dbReference type="SUPFAM" id="SSF48403">
    <property type="entry name" value="Ankyrin repeat"/>
    <property type="match status" value="1"/>
</dbReference>
<reference evidence="4" key="2">
    <citation type="submission" date="2023-05" db="EMBL/GenBank/DDBJ databases">
        <authorList>
            <consortium name="Lawrence Berkeley National Laboratory"/>
            <person name="Steindorff A."/>
            <person name="Hensen N."/>
            <person name="Bonometti L."/>
            <person name="Westerberg I."/>
            <person name="Brannstrom I.O."/>
            <person name="Guillou S."/>
            <person name="Cros-Aarteil S."/>
            <person name="Calhoun S."/>
            <person name="Haridas S."/>
            <person name="Kuo A."/>
            <person name="Mondo S."/>
            <person name="Pangilinan J."/>
            <person name="Riley R."/>
            <person name="Labutti K."/>
            <person name="Andreopoulos B."/>
            <person name="Lipzen A."/>
            <person name="Chen C."/>
            <person name="Yanf M."/>
            <person name="Daum C."/>
            <person name="Ng V."/>
            <person name="Clum A."/>
            <person name="Ohm R."/>
            <person name="Martin F."/>
            <person name="Silar P."/>
            <person name="Natvig D."/>
            <person name="Lalanne C."/>
            <person name="Gautier V."/>
            <person name="Ament-Velasquez S.L."/>
            <person name="Kruys A."/>
            <person name="Hutchinson M.I."/>
            <person name="Powell A.J."/>
            <person name="Barry K."/>
            <person name="Miller A.N."/>
            <person name="Grigoriev I.V."/>
            <person name="Debuchy R."/>
            <person name="Gladieux P."/>
            <person name="Thoren M.H."/>
            <person name="Johannesson H."/>
        </authorList>
    </citation>
    <scope>NUCLEOTIDE SEQUENCE</scope>
    <source>
        <strain evidence="4">CBS 532.94</strain>
    </source>
</reference>
<keyword evidence="1" id="KW-0677">Repeat</keyword>
<sequence length="243" mass="27563">HAHAVLAELSLRYLNFHDVRPLPPAILEADHYGDSYTLLDYLAKYCGTHFCRAHISSDDAATVLLASRICNLDSKAYSAWSQICWYAFYQMPLLYAAERGHEEVVRLLLEKGADCEVKDDNGWTPLSYAAWEGHEEVVRLLLEKGPNLEAKDSGGRTPLWYAAGNGHDAMSAPLLEKDADREAKDRLTRTPLLYDCRTQLNSNMLPFQLSIPFLSYRDIGVSRTARKYIVTYLFRYLLGLLLS</sequence>
<evidence type="ECO:0000256" key="1">
    <source>
        <dbReference type="ARBA" id="ARBA00022737"/>
    </source>
</evidence>
<evidence type="ECO:0000313" key="4">
    <source>
        <dbReference type="EMBL" id="KAK4233622.1"/>
    </source>
</evidence>
<dbReference type="InterPro" id="IPR002110">
    <property type="entry name" value="Ankyrin_rpt"/>
</dbReference>
<dbReference type="PANTHER" id="PTHR24166">
    <property type="entry name" value="ROLLING PEBBLES, ISOFORM B"/>
    <property type="match status" value="1"/>
</dbReference>
<organism evidence="4 5">
    <name type="scientific">Achaetomium macrosporum</name>
    <dbReference type="NCBI Taxonomy" id="79813"/>
    <lineage>
        <taxon>Eukaryota</taxon>
        <taxon>Fungi</taxon>
        <taxon>Dikarya</taxon>
        <taxon>Ascomycota</taxon>
        <taxon>Pezizomycotina</taxon>
        <taxon>Sordariomycetes</taxon>
        <taxon>Sordariomycetidae</taxon>
        <taxon>Sordariales</taxon>
        <taxon>Chaetomiaceae</taxon>
        <taxon>Achaetomium</taxon>
    </lineage>
</organism>
<protein>
    <submittedName>
        <fullName evidence="4">Ankyrin repeat domain-containing protein</fullName>
    </submittedName>
</protein>
<feature type="repeat" description="ANK" evidence="3">
    <location>
        <begin position="92"/>
        <end position="120"/>
    </location>
</feature>
<dbReference type="Gene3D" id="1.25.40.20">
    <property type="entry name" value="Ankyrin repeat-containing domain"/>
    <property type="match status" value="2"/>
</dbReference>
<dbReference type="PANTHER" id="PTHR24166:SF48">
    <property type="entry name" value="PROTEIN VAPYRIN"/>
    <property type="match status" value="1"/>
</dbReference>
<reference evidence="4" key="1">
    <citation type="journal article" date="2023" name="Mol. Phylogenet. Evol.">
        <title>Genome-scale phylogeny and comparative genomics of the fungal order Sordariales.</title>
        <authorList>
            <person name="Hensen N."/>
            <person name="Bonometti L."/>
            <person name="Westerberg I."/>
            <person name="Brannstrom I.O."/>
            <person name="Guillou S."/>
            <person name="Cros-Aarteil S."/>
            <person name="Calhoun S."/>
            <person name="Haridas S."/>
            <person name="Kuo A."/>
            <person name="Mondo S."/>
            <person name="Pangilinan J."/>
            <person name="Riley R."/>
            <person name="LaButti K."/>
            <person name="Andreopoulos B."/>
            <person name="Lipzen A."/>
            <person name="Chen C."/>
            <person name="Yan M."/>
            <person name="Daum C."/>
            <person name="Ng V."/>
            <person name="Clum A."/>
            <person name="Steindorff A."/>
            <person name="Ohm R.A."/>
            <person name="Martin F."/>
            <person name="Silar P."/>
            <person name="Natvig D.O."/>
            <person name="Lalanne C."/>
            <person name="Gautier V."/>
            <person name="Ament-Velasquez S.L."/>
            <person name="Kruys A."/>
            <person name="Hutchinson M.I."/>
            <person name="Powell A.J."/>
            <person name="Barry K."/>
            <person name="Miller A.N."/>
            <person name="Grigoriev I.V."/>
            <person name="Debuchy R."/>
            <person name="Gladieux P."/>
            <person name="Hiltunen Thoren M."/>
            <person name="Johannesson H."/>
        </authorList>
    </citation>
    <scope>NUCLEOTIDE SEQUENCE</scope>
    <source>
        <strain evidence="4">CBS 532.94</strain>
    </source>
</reference>
<dbReference type="PROSITE" id="PS50088">
    <property type="entry name" value="ANK_REPEAT"/>
    <property type="match status" value="3"/>
</dbReference>
<accession>A0AAN7C235</accession>